<dbReference type="Gene3D" id="1.25.40.20">
    <property type="entry name" value="Ankyrin repeat-containing domain"/>
    <property type="match status" value="1"/>
</dbReference>
<dbReference type="InterPro" id="IPR002110">
    <property type="entry name" value="Ankyrin_rpt"/>
</dbReference>
<evidence type="ECO:0000313" key="4">
    <source>
        <dbReference type="EMBL" id="OBZ86207.1"/>
    </source>
</evidence>
<keyword evidence="5" id="KW-1185">Reference proteome</keyword>
<dbReference type="InParanoid" id="A0A1C7NAT3"/>
<dbReference type="PANTHER" id="PTHR24171">
    <property type="entry name" value="ANKYRIN REPEAT DOMAIN-CONTAINING PROTEIN 39-RELATED"/>
    <property type="match status" value="1"/>
</dbReference>
<comment type="caution">
    <text evidence="4">The sequence shown here is derived from an EMBL/GenBank/DDBJ whole genome shotgun (WGS) entry which is preliminary data.</text>
</comment>
<accession>A0A1C7NAT3</accession>
<dbReference type="STRING" id="101091.A0A1C7NAT3"/>
<dbReference type="FunCoup" id="A0A1C7NAT3">
    <property type="interactions" value="27"/>
</dbReference>
<dbReference type="PRINTS" id="PR01415">
    <property type="entry name" value="ANKYRIN"/>
</dbReference>
<proteinExistence type="predicted"/>
<dbReference type="PROSITE" id="PS50297">
    <property type="entry name" value="ANK_REP_REGION"/>
    <property type="match status" value="1"/>
</dbReference>
<gene>
    <name evidence="4" type="ORF">A0J61_05738</name>
</gene>
<reference evidence="4 5" key="1">
    <citation type="submission" date="2016-03" db="EMBL/GenBank/DDBJ databases">
        <title>Choanephora cucurbitarum.</title>
        <authorList>
            <person name="Min B."/>
            <person name="Park H."/>
            <person name="Park J.-H."/>
            <person name="Shin H.-D."/>
            <person name="Choi I.-G."/>
        </authorList>
    </citation>
    <scope>NUCLEOTIDE SEQUENCE [LARGE SCALE GENOMIC DNA]</scope>
    <source>
        <strain evidence="4 5">KUS-F28377</strain>
    </source>
</reference>
<dbReference type="Pfam" id="PF12796">
    <property type="entry name" value="Ank_2"/>
    <property type="match status" value="1"/>
</dbReference>
<keyword evidence="2 3" id="KW-0040">ANK repeat</keyword>
<feature type="repeat" description="ANK" evidence="3">
    <location>
        <begin position="38"/>
        <end position="70"/>
    </location>
</feature>
<dbReference type="SUPFAM" id="SSF48403">
    <property type="entry name" value="Ankyrin repeat"/>
    <property type="match status" value="1"/>
</dbReference>
<dbReference type="InterPro" id="IPR036770">
    <property type="entry name" value="Ankyrin_rpt-contain_sf"/>
</dbReference>
<dbReference type="AlphaFoldDB" id="A0A1C7NAT3"/>
<evidence type="ECO:0000256" key="3">
    <source>
        <dbReference type="PROSITE-ProRule" id="PRU00023"/>
    </source>
</evidence>
<dbReference type="PANTHER" id="PTHR24171:SF9">
    <property type="entry name" value="ANKYRIN REPEAT DOMAIN-CONTAINING PROTEIN 39"/>
    <property type="match status" value="1"/>
</dbReference>
<dbReference type="SMART" id="SM00248">
    <property type="entry name" value="ANK"/>
    <property type="match status" value="4"/>
</dbReference>
<dbReference type="EMBL" id="LUGH01000319">
    <property type="protein sequence ID" value="OBZ86207.1"/>
    <property type="molecule type" value="Genomic_DNA"/>
</dbReference>
<dbReference type="PROSITE" id="PS50088">
    <property type="entry name" value="ANK_REPEAT"/>
    <property type="match status" value="1"/>
</dbReference>
<dbReference type="OrthoDB" id="19174at2759"/>
<organism evidence="4 5">
    <name type="scientific">Choanephora cucurbitarum</name>
    <dbReference type="NCBI Taxonomy" id="101091"/>
    <lineage>
        <taxon>Eukaryota</taxon>
        <taxon>Fungi</taxon>
        <taxon>Fungi incertae sedis</taxon>
        <taxon>Mucoromycota</taxon>
        <taxon>Mucoromycotina</taxon>
        <taxon>Mucoromycetes</taxon>
        <taxon>Mucorales</taxon>
        <taxon>Mucorineae</taxon>
        <taxon>Choanephoraceae</taxon>
        <taxon>Choanephoroideae</taxon>
        <taxon>Choanephora</taxon>
    </lineage>
</organism>
<evidence type="ECO:0000256" key="2">
    <source>
        <dbReference type="ARBA" id="ARBA00023043"/>
    </source>
</evidence>
<protein>
    <submittedName>
        <fullName evidence="4">Ankyrin repeat-containing protein P1E11.10</fullName>
    </submittedName>
</protein>
<evidence type="ECO:0000256" key="1">
    <source>
        <dbReference type="ARBA" id="ARBA00022737"/>
    </source>
</evidence>
<keyword evidence="1" id="KW-0677">Repeat</keyword>
<name>A0A1C7NAT3_9FUNG</name>
<sequence length="200" mass="22583">MKVPTSQDNLWIAAGDGQFDRVRELVEGGQSVNSHDEFGYTALHAAVSYNQYEIVEYLIQKGANVNIEDLEKDTPLYVAETVKMAQLLLDHGADPKHVNDDGYTPAMTASEEGWNEVAQLLASITQETLPSADEEGEEEEEDTLAHVQEAEDHDEFYNAHLEEIMKRIEEQGGVQDEEELREMVTKMVLEGMQRNINEQQ</sequence>
<evidence type="ECO:0000313" key="5">
    <source>
        <dbReference type="Proteomes" id="UP000093000"/>
    </source>
</evidence>
<dbReference type="Proteomes" id="UP000093000">
    <property type="component" value="Unassembled WGS sequence"/>
</dbReference>